<feature type="transmembrane region" description="Helical" evidence="6">
    <location>
        <begin position="154"/>
        <end position="175"/>
    </location>
</feature>
<keyword evidence="2" id="KW-1003">Cell membrane</keyword>
<dbReference type="InterPro" id="IPR050375">
    <property type="entry name" value="MFS_TsgA-like"/>
</dbReference>
<feature type="transmembrane region" description="Helical" evidence="6">
    <location>
        <begin position="15"/>
        <end position="36"/>
    </location>
</feature>
<feature type="transmembrane region" description="Helical" evidence="6">
    <location>
        <begin position="107"/>
        <end position="125"/>
    </location>
</feature>
<evidence type="ECO:0000313" key="8">
    <source>
        <dbReference type="EMBL" id="MBE9665746.1"/>
    </source>
</evidence>
<feature type="transmembrane region" description="Helical" evidence="6">
    <location>
        <begin position="56"/>
        <end position="76"/>
    </location>
</feature>
<evidence type="ECO:0000256" key="3">
    <source>
        <dbReference type="ARBA" id="ARBA00022692"/>
    </source>
</evidence>
<dbReference type="PANTHER" id="PTHR43702">
    <property type="entry name" value="L-FUCOSE-PROTON SYMPORTER"/>
    <property type="match status" value="1"/>
</dbReference>
<comment type="subcellular location">
    <subcellularLocation>
        <location evidence="1">Cell inner membrane</location>
        <topology evidence="1">Multi-pass membrane protein</topology>
    </subcellularLocation>
</comment>
<feature type="transmembrane region" description="Helical" evidence="6">
    <location>
        <begin position="322"/>
        <end position="341"/>
    </location>
</feature>
<dbReference type="Gene3D" id="1.20.1250.20">
    <property type="entry name" value="MFS general substrate transporter like domains"/>
    <property type="match status" value="2"/>
</dbReference>
<dbReference type="SUPFAM" id="SSF103473">
    <property type="entry name" value="MFS general substrate transporter"/>
    <property type="match status" value="1"/>
</dbReference>
<feature type="transmembrane region" description="Helical" evidence="6">
    <location>
        <begin position="290"/>
        <end position="310"/>
    </location>
</feature>
<gene>
    <name evidence="8" type="primary">fucP</name>
    <name evidence="8" type="ORF">IRJ18_05190</name>
</gene>
<dbReference type="PANTHER" id="PTHR43702:SF3">
    <property type="entry name" value="PROTEIN TSGA"/>
    <property type="match status" value="1"/>
</dbReference>
<feature type="transmembrane region" description="Helical" evidence="6">
    <location>
        <begin position="187"/>
        <end position="206"/>
    </location>
</feature>
<evidence type="ECO:0000256" key="2">
    <source>
        <dbReference type="ARBA" id="ARBA00022475"/>
    </source>
</evidence>
<evidence type="ECO:0000256" key="5">
    <source>
        <dbReference type="ARBA" id="ARBA00023136"/>
    </source>
</evidence>
<dbReference type="CDD" id="cd17394">
    <property type="entry name" value="MFS_FucP_like"/>
    <property type="match status" value="1"/>
</dbReference>
<name>A0ABR9XEP8_9SPHI</name>
<dbReference type="Pfam" id="PF07690">
    <property type="entry name" value="MFS_1"/>
    <property type="match status" value="1"/>
</dbReference>
<feature type="domain" description="Major facilitator superfamily (MFS) profile" evidence="7">
    <location>
        <begin position="18"/>
        <end position="431"/>
    </location>
</feature>
<dbReference type="InterPro" id="IPR036259">
    <property type="entry name" value="MFS_trans_sf"/>
</dbReference>
<dbReference type="InterPro" id="IPR005275">
    <property type="entry name" value="Lfuc_symporter_FucP"/>
</dbReference>
<dbReference type="EMBL" id="JADFFM010000001">
    <property type="protein sequence ID" value="MBE9665746.1"/>
    <property type="molecule type" value="Genomic_DNA"/>
</dbReference>
<feature type="transmembrane region" description="Helical" evidence="6">
    <location>
        <begin position="347"/>
        <end position="366"/>
    </location>
</feature>
<feature type="transmembrane region" description="Helical" evidence="6">
    <location>
        <begin position="378"/>
        <end position="399"/>
    </location>
</feature>
<proteinExistence type="predicted"/>
<evidence type="ECO:0000256" key="1">
    <source>
        <dbReference type="ARBA" id="ARBA00004429"/>
    </source>
</evidence>
<dbReference type="PROSITE" id="PS50850">
    <property type="entry name" value="MFS"/>
    <property type="match status" value="1"/>
</dbReference>
<feature type="transmembrane region" description="Helical" evidence="6">
    <location>
        <begin position="405"/>
        <end position="424"/>
    </location>
</feature>
<accession>A0ABR9XEP8</accession>
<keyword evidence="9" id="KW-1185">Reference proteome</keyword>
<evidence type="ECO:0000259" key="7">
    <source>
        <dbReference type="PROSITE" id="PS50850"/>
    </source>
</evidence>
<dbReference type="Proteomes" id="UP000632774">
    <property type="component" value="Unassembled WGS sequence"/>
</dbReference>
<keyword evidence="3 6" id="KW-0812">Transmembrane</keyword>
<feature type="transmembrane region" description="Helical" evidence="6">
    <location>
        <begin position="227"/>
        <end position="245"/>
    </location>
</feature>
<organism evidence="8 9">
    <name type="scientific">Mucilaginibacter boryungensis</name>
    <dbReference type="NCBI Taxonomy" id="768480"/>
    <lineage>
        <taxon>Bacteria</taxon>
        <taxon>Pseudomonadati</taxon>
        <taxon>Bacteroidota</taxon>
        <taxon>Sphingobacteriia</taxon>
        <taxon>Sphingobacteriales</taxon>
        <taxon>Sphingobacteriaceae</taxon>
        <taxon>Mucilaginibacter</taxon>
    </lineage>
</organism>
<keyword evidence="5 6" id="KW-0472">Membrane</keyword>
<evidence type="ECO:0000256" key="4">
    <source>
        <dbReference type="ARBA" id="ARBA00022989"/>
    </source>
</evidence>
<dbReference type="InterPro" id="IPR020846">
    <property type="entry name" value="MFS_dom"/>
</dbReference>
<reference evidence="8 9" key="1">
    <citation type="submission" date="2020-10" db="EMBL/GenBank/DDBJ databases">
        <title>Mucilaginibacter mali sp. nov., isolated from rhizosphere soil of apple orchard.</title>
        <authorList>
            <person name="Lee J.-S."/>
            <person name="Kim H.S."/>
            <person name="Kim J.-S."/>
        </authorList>
    </citation>
    <scope>NUCLEOTIDE SEQUENCE [LARGE SCALE GENOMIC DNA]</scope>
    <source>
        <strain evidence="8 9">KCTC 23157</strain>
    </source>
</reference>
<protein>
    <submittedName>
        <fullName evidence="8">L-fucose:H+ symporter permease</fullName>
    </submittedName>
</protein>
<evidence type="ECO:0000256" key="6">
    <source>
        <dbReference type="SAM" id="Phobius"/>
    </source>
</evidence>
<feature type="transmembrane region" description="Helical" evidence="6">
    <location>
        <begin position="83"/>
        <end position="101"/>
    </location>
</feature>
<comment type="caution">
    <text evidence="8">The sequence shown here is derived from an EMBL/GenBank/DDBJ whole genome shotgun (WGS) entry which is preliminary data.</text>
</comment>
<dbReference type="NCBIfam" id="TIGR00885">
    <property type="entry name" value="fucP"/>
    <property type="match status" value="1"/>
</dbReference>
<evidence type="ECO:0000313" key="9">
    <source>
        <dbReference type="Proteomes" id="UP000632774"/>
    </source>
</evidence>
<dbReference type="RefSeq" id="WP_194105136.1">
    <property type="nucleotide sequence ID" value="NZ_JADFFM010000001.1"/>
</dbReference>
<dbReference type="InterPro" id="IPR011701">
    <property type="entry name" value="MFS"/>
</dbReference>
<sequence length="442" mass="47722">MKKILLLQGPDGKSYLGPFALVTSLFLLWGFAHGLLDVLDKHFQTTLHISKAQSGFVQFSLYIGYLIMAGPAGLFMKRYGYKNGIILGLTLFAAGAFLFYPAAHMGAFIPFLLALFIIACGLACLETAANPYTTILGPPDGAARRINFAQSFNGLGWILGPLIGGLCIFGATKVAGPEQFDSLTRPYLWIGCIVVGVAIVFALTKLPEVKEENSEHIDARAPLSELLKHRGFVLAVIAQFLYVAAQTGVNSFFINYVTETLTGLKETIGGMMSHLGTFGHVFMPQNPEQAASLILALGGMGAFWIGRLVGATLMKYISPKRMLAIYAIVNTVLMGVVVSRLGWFSVIALFSSYFFMSVMFPTIFALGLKGLGPLTKRAASFLVMAVAGGAFCPPLMGLIADNFGMSIAFLIPLGCFAFIAYYGITVRYQHNASDHPKFSVVH</sequence>
<keyword evidence="4 6" id="KW-1133">Transmembrane helix</keyword>